<comment type="caution">
    <text evidence="1">The sequence shown here is derived from an EMBL/GenBank/DDBJ whole genome shotgun (WGS) entry which is preliminary data.</text>
</comment>
<dbReference type="GO" id="GO:0032196">
    <property type="term" value="P:transposition"/>
    <property type="evidence" value="ECO:0007669"/>
    <property type="project" value="TreeGrafter"/>
</dbReference>
<evidence type="ECO:0000313" key="2">
    <source>
        <dbReference type="Proteomes" id="UP000182835"/>
    </source>
</evidence>
<dbReference type="InterPro" id="IPR053392">
    <property type="entry name" value="Transposase_IS30-like"/>
</dbReference>
<name>A0A1L8R2H6_9ENTE</name>
<proteinExistence type="predicted"/>
<dbReference type="AlphaFoldDB" id="A0A1L8R2H6"/>
<sequence length="187" mass="21160">MDFSISFITIYRAICNDLFDTEPLSHGNKGLIRSLHHRGKTRHTKNHVESRGKICLTHSIHGHPKSADDRSDFGHWKADIVAGKTSGTCLVTLTDRKSCFLLAGKKVPRKKAAYVSEKMIELLSSIPNEAVKTITPDRGKEFSNHFAVTEVLNNMPFYFPDPHALGNNEQIKIRIDSFENTCQNRKR</sequence>
<reference evidence="1 2" key="1">
    <citation type="submission" date="2014-12" db="EMBL/GenBank/DDBJ databases">
        <title>Draft genome sequences of 29 type strains of Enterococci.</title>
        <authorList>
            <person name="Zhong Z."/>
            <person name="Sun Z."/>
            <person name="Liu W."/>
            <person name="Zhang W."/>
            <person name="Zhang H."/>
        </authorList>
    </citation>
    <scope>NUCLEOTIDE SEQUENCE [LARGE SCALE GENOMIC DNA]</scope>
    <source>
        <strain evidence="1 2">DSM 21207</strain>
    </source>
</reference>
<accession>A0A1L8R2H6</accession>
<dbReference type="EMBL" id="JXKG01000028">
    <property type="protein sequence ID" value="OJG13970.1"/>
    <property type="molecule type" value="Genomic_DNA"/>
</dbReference>
<evidence type="ECO:0000313" key="1">
    <source>
        <dbReference type="EMBL" id="OJG13970.1"/>
    </source>
</evidence>
<dbReference type="RefSeq" id="WP_002303664.1">
    <property type="nucleotide sequence ID" value="NZ_JBHLVQ010000024.1"/>
</dbReference>
<dbReference type="GO" id="GO:0005829">
    <property type="term" value="C:cytosol"/>
    <property type="evidence" value="ECO:0007669"/>
    <property type="project" value="TreeGrafter"/>
</dbReference>
<dbReference type="PANTHER" id="PTHR10948">
    <property type="entry name" value="TRANSPOSASE"/>
    <property type="match status" value="1"/>
</dbReference>
<dbReference type="GO" id="GO:0004803">
    <property type="term" value="F:transposase activity"/>
    <property type="evidence" value="ECO:0007669"/>
    <property type="project" value="TreeGrafter"/>
</dbReference>
<gene>
    <name evidence="1" type="ORF">RU96_GL001465</name>
</gene>
<dbReference type="SUPFAM" id="SSF53098">
    <property type="entry name" value="Ribonuclease H-like"/>
    <property type="match status" value="1"/>
</dbReference>
<organism evidence="1 2">
    <name type="scientific">Enterococcus canintestini</name>
    <dbReference type="NCBI Taxonomy" id="317010"/>
    <lineage>
        <taxon>Bacteria</taxon>
        <taxon>Bacillati</taxon>
        <taxon>Bacillota</taxon>
        <taxon>Bacilli</taxon>
        <taxon>Lactobacillales</taxon>
        <taxon>Enterococcaceae</taxon>
        <taxon>Enterococcus</taxon>
    </lineage>
</organism>
<dbReference type="PANTHER" id="PTHR10948:SF23">
    <property type="entry name" value="TRANSPOSASE INSI FOR INSERTION SEQUENCE ELEMENT IS30A-RELATED"/>
    <property type="match status" value="1"/>
</dbReference>
<dbReference type="NCBIfam" id="NF033563">
    <property type="entry name" value="transpos_IS30"/>
    <property type="match status" value="1"/>
</dbReference>
<dbReference type="InterPro" id="IPR051917">
    <property type="entry name" value="Transposase-Integrase"/>
</dbReference>
<dbReference type="STRING" id="317010.RU96_GL001465"/>
<protein>
    <submittedName>
        <fullName evidence="1">Transposase</fullName>
    </submittedName>
</protein>
<dbReference type="InterPro" id="IPR012337">
    <property type="entry name" value="RNaseH-like_sf"/>
</dbReference>
<dbReference type="Proteomes" id="UP000182835">
    <property type="component" value="Unassembled WGS sequence"/>
</dbReference>